<reference evidence="2" key="1">
    <citation type="submission" date="2018-01" db="EMBL/GenBank/DDBJ databases">
        <title>An insight into the sialome of Amazonian anophelines.</title>
        <authorList>
            <person name="Ribeiro J.M."/>
            <person name="Scarpassa V."/>
            <person name="Calvo E."/>
        </authorList>
    </citation>
    <scope>NUCLEOTIDE SEQUENCE</scope>
</reference>
<proteinExistence type="predicted"/>
<keyword evidence="1" id="KW-1133">Transmembrane helix</keyword>
<dbReference type="AlphaFoldDB" id="A0A2M4DAG0"/>
<evidence type="ECO:0000313" key="2">
    <source>
        <dbReference type="EMBL" id="MBW74546.1"/>
    </source>
</evidence>
<protein>
    <submittedName>
        <fullName evidence="2">Uncharacterized protein</fullName>
    </submittedName>
</protein>
<accession>A0A2M4DAG0</accession>
<dbReference type="EMBL" id="GGFL01010368">
    <property type="protein sequence ID" value="MBW74546.1"/>
    <property type="molecule type" value="Transcribed_RNA"/>
</dbReference>
<keyword evidence="1" id="KW-0812">Transmembrane</keyword>
<name>A0A2M4DAG0_ANODA</name>
<evidence type="ECO:0000256" key="1">
    <source>
        <dbReference type="SAM" id="Phobius"/>
    </source>
</evidence>
<organism evidence="2">
    <name type="scientific">Anopheles darlingi</name>
    <name type="common">Mosquito</name>
    <dbReference type="NCBI Taxonomy" id="43151"/>
    <lineage>
        <taxon>Eukaryota</taxon>
        <taxon>Metazoa</taxon>
        <taxon>Ecdysozoa</taxon>
        <taxon>Arthropoda</taxon>
        <taxon>Hexapoda</taxon>
        <taxon>Insecta</taxon>
        <taxon>Pterygota</taxon>
        <taxon>Neoptera</taxon>
        <taxon>Endopterygota</taxon>
        <taxon>Diptera</taxon>
        <taxon>Nematocera</taxon>
        <taxon>Culicoidea</taxon>
        <taxon>Culicidae</taxon>
        <taxon>Anophelinae</taxon>
        <taxon>Anopheles</taxon>
    </lineage>
</organism>
<feature type="transmembrane region" description="Helical" evidence="1">
    <location>
        <begin position="54"/>
        <end position="72"/>
    </location>
</feature>
<sequence>MFHIFFLILFGFPMFGFLQLKMVSPYTTSSALYIIQVFSWDSQCTFVASQSSMQFHTFPLLIFWCLSVCSVLH</sequence>
<keyword evidence="1" id="KW-0472">Membrane</keyword>